<evidence type="ECO:0000313" key="2">
    <source>
        <dbReference type="Proteomes" id="UP001500552"/>
    </source>
</evidence>
<dbReference type="Proteomes" id="UP001500552">
    <property type="component" value="Unassembled WGS sequence"/>
</dbReference>
<name>A0ABP8M0Z8_9BACT</name>
<evidence type="ECO:0000313" key="1">
    <source>
        <dbReference type="EMBL" id="GAA4440150.1"/>
    </source>
</evidence>
<reference evidence="2" key="1">
    <citation type="journal article" date="2019" name="Int. J. Syst. Evol. Microbiol.">
        <title>The Global Catalogue of Microorganisms (GCM) 10K type strain sequencing project: providing services to taxonomists for standard genome sequencing and annotation.</title>
        <authorList>
            <consortium name="The Broad Institute Genomics Platform"/>
            <consortium name="The Broad Institute Genome Sequencing Center for Infectious Disease"/>
            <person name="Wu L."/>
            <person name="Ma J."/>
        </authorList>
    </citation>
    <scope>NUCLEOTIDE SEQUENCE [LARGE SCALE GENOMIC DNA]</scope>
    <source>
        <strain evidence="2">JCM 17926</strain>
    </source>
</reference>
<evidence type="ECO:0008006" key="3">
    <source>
        <dbReference type="Google" id="ProtNLM"/>
    </source>
</evidence>
<comment type="caution">
    <text evidence="1">The sequence shown here is derived from an EMBL/GenBank/DDBJ whole genome shotgun (WGS) entry which is preliminary data.</text>
</comment>
<organism evidence="1 2">
    <name type="scientific">Pontibacter saemangeumensis</name>
    <dbReference type="NCBI Taxonomy" id="1084525"/>
    <lineage>
        <taxon>Bacteria</taxon>
        <taxon>Pseudomonadati</taxon>
        <taxon>Bacteroidota</taxon>
        <taxon>Cytophagia</taxon>
        <taxon>Cytophagales</taxon>
        <taxon>Hymenobacteraceae</taxon>
        <taxon>Pontibacter</taxon>
    </lineage>
</organism>
<gene>
    <name evidence="1" type="ORF">GCM10023188_37060</name>
</gene>
<dbReference type="SUPFAM" id="SSF53448">
    <property type="entry name" value="Nucleotide-diphospho-sugar transferases"/>
    <property type="match status" value="1"/>
</dbReference>
<dbReference type="InterPro" id="IPR029044">
    <property type="entry name" value="Nucleotide-diphossugar_trans"/>
</dbReference>
<keyword evidence="2" id="KW-1185">Reference proteome</keyword>
<proteinExistence type="predicted"/>
<sequence length="223" mass="25847">MQVVSVGKTDVVVSDYLKLGAKSGQSTPKEVIIEDDPWLGVINSTLGVTSALLWKREKLVAANGWSTELSSSQEYDLLFRLMKEGATIHVLHQAHTVIYGRPESVSRTASAGKLFQILYNRYDLRCRIYTFLKENNLLKTEYKQQLHAYLYYHLLLISELNMPYFKEQVKSKGFKEIGLVNKTKAFLNFIRHSSKRKHGYSNAFLKIAEWQYFFCKNLYLLKF</sequence>
<dbReference type="EMBL" id="BAABHC010000029">
    <property type="protein sequence ID" value="GAA4440150.1"/>
    <property type="molecule type" value="Genomic_DNA"/>
</dbReference>
<protein>
    <recommendedName>
        <fullName evidence="3">Glycosyl transferase family 2</fullName>
    </recommendedName>
</protein>
<accession>A0ABP8M0Z8</accession>